<dbReference type="Gene3D" id="3.30.40.220">
    <property type="match status" value="1"/>
</dbReference>
<evidence type="ECO:0000313" key="1">
    <source>
        <dbReference type="EMBL" id="QHT77957.1"/>
    </source>
</evidence>
<organism evidence="1">
    <name type="scientific">viral metagenome</name>
    <dbReference type="NCBI Taxonomy" id="1070528"/>
    <lineage>
        <taxon>unclassified sequences</taxon>
        <taxon>metagenomes</taxon>
        <taxon>organismal metagenomes</taxon>
    </lineage>
</organism>
<accession>A0A6C0HC61</accession>
<proteinExistence type="predicted"/>
<evidence type="ECO:0008006" key="2">
    <source>
        <dbReference type="Google" id="ProtNLM"/>
    </source>
</evidence>
<dbReference type="EMBL" id="MN739924">
    <property type="protein sequence ID" value="QHT77957.1"/>
    <property type="molecule type" value="Genomic_DNA"/>
</dbReference>
<name>A0A6C0HC61_9ZZZZ</name>
<reference evidence="1" key="1">
    <citation type="journal article" date="2020" name="Nature">
        <title>Giant virus diversity and host interactions through global metagenomics.</title>
        <authorList>
            <person name="Schulz F."/>
            <person name="Roux S."/>
            <person name="Paez-Espino D."/>
            <person name="Jungbluth S."/>
            <person name="Walsh D.A."/>
            <person name="Denef V.J."/>
            <person name="McMahon K.D."/>
            <person name="Konstantinidis K.T."/>
            <person name="Eloe-Fadrosh E.A."/>
            <person name="Kyrpides N.C."/>
            <person name="Woyke T."/>
        </authorList>
    </citation>
    <scope>NUCLEOTIDE SEQUENCE</scope>
    <source>
        <strain evidence="1">GVMAG-M-3300023179-90</strain>
    </source>
</reference>
<sequence>MDTTTKMISILPLEPKKEKKEKTIKTTKEKQKRQVTTTKKWTFTETDLFFENQWKLLNEIYKNEIIHREHCQFIIKQINHKIYGYHAQDIDKKLLCPEKFVKFADVLDLLLKCENNCFYCKEKVEVLYEYVREPKQWTLDRLDNHFGHNSDNVVIACLSCNLRRKTMHHDRYVFTKQLVITKV</sequence>
<dbReference type="AlphaFoldDB" id="A0A6C0HC61"/>
<protein>
    <recommendedName>
        <fullName evidence="2">HNH domain-containing protein</fullName>
    </recommendedName>
</protein>